<sequence length="126" mass="14208">MNEVRKKIHTLEDRSNEENKMVIRAIIVFIRRSGLQDHGDNQRGTFSFTNFSARWKKLLILEASHDIFIKTLDGRAWRALVAGYGPPMSTVDGVSVPNPEVKWTDAEEQASVGNARALNAIFNVLI</sequence>
<accession>A0A5A7SP16</accession>
<reference evidence="1 2" key="1">
    <citation type="submission" date="2019-08" db="EMBL/GenBank/DDBJ databases">
        <title>Draft genome sequences of two oriental melons (Cucumis melo L. var makuwa).</title>
        <authorList>
            <person name="Kwon S.-Y."/>
        </authorList>
    </citation>
    <scope>NUCLEOTIDE SEQUENCE [LARGE SCALE GENOMIC DNA]</scope>
    <source>
        <strain evidence="2">cv. SW 3</strain>
        <tissue evidence="1">Leaf</tissue>
    </source>
</reference>
<evidence type="ECO:0000313" key="1">
    <source>
        <dbReference type="EMBL" id="KAA0032882.1"/>
    </source>
</evidence>
<organism evidence="1 2">
    <name type="scientific">Cucumis melo var. makuwa</name>
    <name type="common">Oriental melon</name>
    <dbReference type="NCBI Taxonomy" id="1194695"/>
    <lineage>
        <taxon>Eukaryota</taxon>
        <taxon>Viridiplantae</taxon>
        <taxon>Streptophyta</taxon>
        <taxon>Embryophyta</taxon>
        <taxon>Tracheophyta</taxon>
        <taxon>Spermatophyta</taxon>
        <taxon>Magnoliopsida</taxon>
        <taxon>eudicotyledons</taxon>
        <taxon>Gunneridae</taxon>
        <taxon>Pentapetalae</taxon>
        <taxon>rosids</taxon>
        <taxon>fabids</taxon>
        <taxon>Cucurbitales</taxon>
        <taxon>Cucurbitaceae</taxon>
        <taxon>Benincaseae</taxon>
        <taxon>Cucumis</taxon>
    </lineage>
</organism>
<evidence type="ECO:0000313" key="2">
    <source>
        <dbReference type="Proteomes" id="UP000321393"/>
    </source>
</evidence>
<dbReference type="AlphaFoldDB" id="A0A5A7SP16"/>
<dbReference type="EMBL" id="SSTE01021131">
    <property type="protein sequence ID" value="KAA0032882.1"/>
    <property type="molecule type" value="Genomic_DNA"/>
</dbReference>
<proteinExistence type="predicted"/>
<protein>
    <submittedName>
        <fullName evidence="1">Gag-pol polyprotein</fullName>
    </submittedName>
</protein>
<name>A0A5A7SP16_CUCMM</name>
<gene>
    <name evidence="1" type="ORF">E6C27_scaffold81G00480</name>
</gene>
<comment type="caution">
    <text evidence="1">The sequence shown here is derived from an EMBL/GenBank/DDBJ whole genome shotgun (WGS) entry which is preliminary data.</text>
</comment>
<dbReference type="Proteomes" id="UP000321393">
    <property type="component" value="Unassembled WGS sequence"/>
</dbReference>